<reference evidence="1 2" key="1">
    <citation type="submission" date="2017-09" db="EMBL/GenBank/DDBJ databases">
        <title>WGS assembly of Aquilegia coerulea Goldsmith.</title>
        <authorList>
            <person name="Hodges S."/>
            <person name="Kramer E."/>
            <person name="Nordborg M."/>
            <person name="Tomkins J."/>
            <person name="Borevitz J."/>
            <person name="Derieg N."/>
            <person name="Yan J."/>
            <person name="Mihaltcheva S."/>
            <person name="Hayes R.D."/>
            <person name="Rokhsar D."/>
        </authorList>
    </citation>
    <scope>NUCLEOTIDE SEQUENCE [LARGE SCALE GENOMIC DNA]</scope>
    <source>
        <strain evidence="2">cv. Goldsmith</strain>
    </source>
</reference>
<keyword evidence="2" id="KW-1185">Reference proteome</keyword>
<sequence length="101" mass="11876">MHVIILRITTTLFKAMLLKKKKSNIWGGFMPMTRPSYCLCETVLTGQYSIYVKEGINRPNSLNNFHKLLVFKYWFRLNTKMCQAMTQPLSSFTLLSIYEEN</sequence>
<evidence type="ECO:0000313" key="2">
    <source>
        <dbReference type="Proteomes" id="UP000230069"/>
    </source>
</evidence>
<dbReference type="Proteomes" id="UP000230069">
    <property type="component" value="Unassembled WGS sequence"/>
</dbReference>
<proteinExistence type="predicted"/>
<organism evidence="1 2">
    <name type="scientific">Aquilegia coerulea</name>
    <name type="common">Rocky mountain columbine</name>
    <dbReference type="NCBI Taxonomy" id="218851"/>
    <lineage>
        <taxon>Eukaryota</taxon>
        <taxon>Viridiplantae</taxon>
        <taxon>Streptophyta</taxon>
        <taxon>Embryophyta</taxon>
        <taxon>Tracheophyta</taxon>
        <taxon>Spermatophyta</taxon>
        <taxon>Magnoliopsida</taxon>
        <taxon>Ranunculales</taxon>
        <taxon>Ranunculaceae</taxon>
        <taxon>Thalictroideae</taxon>
        <taxon>Aquilegia</taxon>
    </lineage>
</organism>
<gene>
    <name evidence="1" type="ORF">AQUCO_00300465v1</name>
</gene>
<name>A0A2G5EZ11_AQUCA</name>
<dbReference type="InParanoid" id="A0A2G5EZ11"/>
<evidence type="ECO:0000313" key="1">
    <source>
        <dbReference type="EMBL" id="PIA60959.1"/>
    </source>
</evidence>
<dbReference type="EMBL" id="KZ305020">
    <property type="protein sequence ID" value="PIA60959.1"/>
    <property type="molecule type" value="Genomic_DNA"/>
</dbReference>
<protein>
    <submittedName>
        <fullName evidence="1">Uncharacterized protein</fullName>
    </submittedName>
</protein>
<accession>A0A2G5EZ11</accession>
<dbReference type="AlphaFoldDB" id="A0A2G5EZ11"/>